<organism evidence="2 3">
    <name type="scientific">Helianthus annuus</name>
    <name type="common">Common sunflower</name>
    <dbReference type="NCBI Taxonomy" id="4232"/>
    <lineage>
        <taxon>Eukaryota</taxon>
        <taxon>Viridiplantae</taxon>
        <taxon>Streptophyta</taxon>
        <taxon>Embryophyta</taxon>
        <taxon>Tracheophyta</taxon>
        <taxon>Spermatophyta</taxon>
        <taxon>Magnoliopsida</taxon>
        <taxon>eudicotyledons</taxon>
        <taxon>Gunneridae</taxon>
        <taxon>Pentapetalae</taxon>
        <taxon>asterids</taxon>
        <taxon>campanulids</taxon>
        <taxon>Asterales</taxon>
        <taxon>Asteraceae</taxon>
        <taxon>Asteroideae</taxon>
        <taxon>Heliantheae alliance</taxon>
        <taxon>Heliantheae</taxon>
        <taxon>Helianthus</taxon>
    </lineage>
</organism>
<dbReference type="AlphaFoldDB" id="A0A9K3DTG9"/>
<dbReference type="InterPro" id="IPR022740">
    <property type="entry name" value="Polyphenol_oxidase_C"/>
</dbReference>
<reference evidence="2" key="1">
    <citation type="journal article" date="2017" name="Nature">
        <title>The sunflower genome provides insights into oil metabolism, flowering and Asterid evolution.</title>
        <authorList>
            <person name="Badouin H."/>
            <person name="Gouzy J."/>
            <person name="Grassa C.J."/>
            <person name="Murat F."/>
            <person name="Staton S.E."/>
            <person name="Cottret L."/>
            <person name="Lelandais-Briere C."/>
            <person name="Owens G.L."/>
            <person name="Carrere S."/>
            <person name="Mayjonade B."/>
            <person name="Legrand L."/>
            <person name="Gill N."/>
            <person name="Kane N.C."/>
            <person name="Bowers J.E."/>
            <person name="Hubner S."/>
            <person name="Bellec A."/>
            <person name="Berard A."/>
            <person name="Berges H."/>
            <person name="Blanchet N."/>
            <person name="Boniface M.C."/>
            <person name="Brunel D."/>
            <person name="Catrice O."/>
            <person name="Chaidir N."/>
            <person name="Claudel C."/>
            <person name="Donnadieu C."/>
            <person name="Faraut T."/>
            <person name="Fievet G."/>
            <person name="Helmstetter N."/>
            <person name="King M."/>
            <person name="Knapp S.J."/>
            <person name="Lai Z."/>
            <person name="Le Paslier M.C."/>
            <person name="Lippi Y."/>
            <person name="Lorenzon L."/>
            <person name="Mandel J.R."/>
            <person name="Marage G."/>
            <person name="Marchand G."/>
            <person name="Marquand E."/>
            <person name="Bret-Mestries E."/>
            <person name="Morien E."/>
            <person name="Nambeesan S."/>
            <person name="Nguyen T."/>
            <person name="Pegot-Espagnet P."/>
            <person name="Pouilly N."/>
            <person name="Raftis F."/>
            <person name="Sallet E."/>
            <person name="Schiex T."/>
            <person name="Thomas J."/>
            <person name="Vandecasteele C."/>
            <person name="Vares D."/>
            <person name="Vear F."/>
            <person name="Vautrin S."/>
            <person name="Crespi M."/>
            <person name="Mangin B."/>
            <person name="Burke J.M."/>
            <person name="Salse J."/>
            <person name="Munos S."/>
            <person name="Vincourt P."/>
            <person name="Rieseberg L.H."/>
            <person name="Langlade N.B."/>
        </authorList>
    </citation>
    <scope>NUCLEOTIDE SEQUENCE</scope>
    <source>
        <tissue evidence="2">Leaves</tissue>
    </source>
</reference>
<sequence>MAGVSTAPATFPMSLDKPATVVVKRPAKNERGHGEEQEEVLVIEGIEVNKDEFVKFDVFINDEDEEVASGAGPEKTEFAGSFVNVPRKKWEDGGDGSGKVIKTRLRIGISELLEDLGVEDDDEHVVVKLVPKCDNVHVVIGGVKIEIE</sequence>
<gene>
    <name evidence="2" type="ORF">HanXRQr2_Chr16g0756311</name>
</gene>
<evidence type="ECO:0000313" key="3">
    <source>
        <dbReference type="Proteomes" id="UP000215914"/>
    </source>
</evidence>
<dbReference type="PANTHER" id="PTHR36608">
    <property type="entry name" value="POLYPHENOL OXIDASE C, CHLOROPLASTIC-LIKE"/>
    <property type="match status" value="1"/>
</dbReference>
<name>A0A9K3DTG9_HELAN</name>
<feature type="domain" description="Polyphenol oxidase C-terminal" evidence="1">
    <location>
        <begin position="11"/>
        <end position="146"/>
    </location>
</feature>
<accession>A0A9K3DTG9</accession>
<dbReference type="Gramene" id="mRNA:HanXRQr2_Chr16g0756311">
    <property type="protein sequence ID" value="CDS:HanXRQr2_Chr16g0756311.1"/>
    <property type="gene ID" value="HanXRQr2_Chr16g0756311"/>
</dbReference>
<protein>
    <submittedName>
        <fullName evidence="2">Catechol oxidase</fullName>
        <ecNumber evidence="2">1.10.3.1</ecNumber>
    </submittedName>
</protein>
<keyword evidence="2" id="KW-0560">Oxidoreductase</keyword>
<dbReference type="GO" id="GO:0004097">
    <property type="term" value="F:catechol oxidase activity"/>
    <property type="evidence" value="ECO:0007669"/>
    <property type="project" value="UniProtKB-EC"/>
</dbReference>
<proteinExistence type="predicted"/>
<dbReference type="Proteomes" id="UP000215914">
    <property type="component" value="Unassembled WGS sequence"/>
</dbReference>
<dbReference type="EC" id="1.10.3.1" evidence="2"/>
<dbReference type="Pfam" id="PF12143">
    <property type="entry name" value="PPO1_KFDV"/>
    <property type="match status" value="1"/>
</dbReference>
<dbReference type="OrthoDB" id="1915073at2759"/>
<comment type="caution">
    <text evidence="2">The sequence shown here is derived from an EMBL/GenBank/DDBJ whole genome shotgun (WGS) entry which is preliminary data.</text>
</comment>
<dbReference type="PANTHER" id="PTHR36608:SF1">
    <property type="entry name" value="POLYPHENOL OXIDASE C, CHLOROPLASTIC-LIKE"/>
    <property type="match status" value="1"/>
</dbReference>
<dbReference type="EMBL" id="MNCJ02000331">
    <property type="protein sequence ID" value="KAF5760685.1"/>
    <property type="molecule type" value="Genomic_DNA"/>
</dbReference>
<reference evidence="2" key="2">
    <citation type="submission" date="2020-06" db="EMBL/GenBank/DDBJ databases">
        <title>Helianthus annuus Genome sequencing and assembly Release 2.</title>
        <authorList>
            <person name="Gouzy J."/>
            <person name="Langlade N."/>
            <person name="Munos S."/>
        </authorList>
    </citation>
    <scope>NUCLEOTIDE SEQUENCE</scope>
    <source>
        <tissue evidence="2">Leaves</tissue>
    </source>
</reference>
<keyword evidence="3" id="KW-1185">Reference proteome</keyword>
<evidence type="ECO:0000313" key="2">
    <source>
        <dbReference type="EMBL" id="KAF5760685.1"/>
    </source>
</evidence>
<evidence type="ECO:0000259" key="1">
    <source>
        <dbReference type="Pfam" id="PF12143"/>
    </source>
</evidence>